<keyword evidence="1" id="KW-0472">Membrane</keyword>
<organism evidence="2 3">
    <name type="scientific">Cochliobolus carbonum (strain 26-R-13)</name>
    <name type="common">Maize leaf spot fungus</name>
    <name type="synonym">Bipolaris zeicola</name>
    <dbReference type="NCBI Taxonomy" id="930089"/>
    <lineage>
        <taxon>Eukaryota</taxon>
        <taxon>Fungi</taxon>
        <taxon>Dikarya</taxon>
        <taxon>Ascomycota</taxon>
        <taxon>Pezizomycotina</taxon>
        <taxon>Dothideomycetes</taxon>
        <taxon>Pleosporomycetidae</taxon>
        <taxon>Pleosporales</taxon>
        <taxon>Pleosporineae</taxon>
        <taxon>Pleosporaceae</taxon>
        <taxon>Bipolaris</taxon>
    </lineage>
</organism>
<evidence type="ECO:0000313" key="2">
    <source>
        <dbReference type="EMBL" id="EUC35858.1"/>
    </source>
</evidence>
<gene>
    <name evidence="2" type="ORF">COCCADRAFT_24279</name>
</gene>
<dbReference type="RefSeq" id="XP_007709831.1">
    <property type="nucleotide sequence ID" value="XM_007711641.1"/>
</dbReference>
<dbReference type="Proteomes" id="UP000053841">
    <property type="component" value="Unassembled WGS sequence"/>
</dbReference>
<keyword evidence="1" id="KW-1133">Transmembrane helix</keyword>
<reference evidence="2 3" key="1">
    <citation type="journal article" date="2013" name="PLoS Genet.">
        <title>Comparative genome structure, secondary metabolite, and effector coding capacity across Cochliobolus pathogens.</title>
        <authorList>
            <person name="Condon B.J."/>
            <person name="Leng Y."/>
            <person name="Wu D."/>
            <person name="Bushley K.E."/>
            <person name="Ohm R.A."/>
            <person name="Otillar R."/>
            <person name="Martin J."/>
            <person name="Schackwitz W."/>
            <person name="Grimwood J."/>
            <person name="MohdZainudin N."/>
            <person name="Xue C."/>
            <person name="Wang R."/>
            <person name="Manning V.A."/>
            <person name="Dhillon B."/>
            <person name="Tu Z.J."/>
            <person name="Steffenson B.J."/>
            <person name="Salamov A."/>
            <person name="Sun H."/>
            <person name="Lowry S."/>
            <person name="LaButti K."/>
            <person name="Han J."/>
            <person name="Copeland A."/>
            <person name="Lindquist E."/>
            <person name="Barry K."/>
            <person name="Schmutz J."/>
            <person name="Baker S.E."/>
            <person name="Ciuffetti L.M."/>
            <person name="Grigoriev I.V."/>
            <person name="Zhong S."/>
            <person name="Turgeon B.G."/>
        </authorList>
    </citation>
    <scope>NUCLEOTIDE SEQUENCE [LARGE SCALE GENOMIC DNA]</scope>
    <source>
        <strain evidence="2 3">26-R-13</strain>
    </source>
</reference>
<keyword evidence="1" id="KW-0812">Transmembrane</keyword>
<evidence type="ECO:0000256" key="1">
    <source>
        <dbReference type="SAM" id="Phobius"/>
    </source>
</evidence>
<dbReference type="KEGG" id="bze:COCCADRAFT_24279"/>
<dbReference type="AlphaFoldDB" id="W6YDV9"/>
<feature type="transmembrane region" description="Helical" evidence="1">
    <location>
        <begin position="36"/>
        <end position="55"/>
    </location>
</feature>
<dbReference type="GeneID" id="19145574"/>
<accession>W6YDV9</accession>
<proteinExistence type="predicted"/>
<evidence type="ECO:0000313" key="3">
    <source>
        <dbReference type="Proteomes" id="UP000053841"/>
    </source>
</evidence>
<dbReference type="HOGENOM" id="CLU_2305588_0_0_1"/>
<protein>
    <submittedName>
        <fullName evidence="2">Uncharacterized protein</fullName>
    </submittedName>
</protein>
<sequence length="100" mass="10640">MPRNLSRYQILPVASILLKITSPRLADFVTMHLLQVAIAAVSLSAIVLSAPANIIRDTAIVERGDPGFCGPSNNGATECSGKIRYKCNGAGLWLNDGKCN</sequence>
<dbReference type="EMBL" id="KI964569">
    <property type="protein sequence ID" value="EUC35858.1"/>
    <property type="molecule type" value="Genomic_DNA"/>
</dbReference>
<name>W6YDV9_COCC2</name>
<keyword evidence="3" id="KW-1185">Reference proteome</keyword>